<dbReference type="Proteomes" id="UP000284375">
    <property type="component" value="Unassembled WGS sequence"/>
</dbReference>
<gene>
    <name evidence="2" type="ORF">VSDG_07646</name>
</gene>
<feature type="region of interest" description="Disordered" evidence="1">
    <location>
        <begin position="112"/>
        <end position="143"/>
    </location>
</feature>
<dbReference type="AlphaFoldDB" id="A0A423VLZ2"/>
<dbReference type="OrthoDB" id="5215660at2759"/>
<evidence type="ECO:0000256" key="1">
    <source>
        <dbReference type="SAM" id="MobiDB-lite"/>
    </source>
</evidence>
<feature type="compositionally biased region" description="Basic and acidic residues" evidence="1">
    <location>
        <begin position="314"/>
        <end position="349"/>
    </location>
</feature>
<name>A0A423VLZ2_CYTCH</name>
<sequence length="398" mass="44383">MGTTDEAISRMLPREYRNSRDIEQVKKTWNPILNQEMSRHWDMIREGMKGFSLAHDKVLKALAKYERDETAEIVCREFLDSMFPGALDVLTQIGSLVDQYPSCFADEEAMALDDSDTRSVTMGPEPSSSKRPGLTTSMGPPPRPFALMLAEPSDPIGKGRTDACSDVPDSPPPGITDYGPLTLQQNGKRTLENLEGEPLQASEMPSKKARKTNGAQEKIDYWDVEGVEYIFKDKRCGPGYYVIRCNVGRHPPLGHPGVFVKPPLEGTNALDHFNSKGHTCHDSSKEYSIDDIIREFAHRVQLSDGTVTAARVRSSNEKLQKAMDKKVAEEPAKKSPKGKDRASDTDARCHTMRSIRVGSDDSLDDPFQDELTKEVISDFLDNLDDPDFEVLSDDDDDP</sequence>
<accession>A0A423VLZ2</accession>
<evidence type="ECO:0000313" key="3">
    <source>
        <dbReference type="Proteomes" id="UP000284375"/>
    </source>
</evidence>
<feature type="compositionally biased region" description="Polar residues" evidence="1">
    <location>
        <begin position="126"/>
        <end position="138"/>
    </location>
</feature>
<evidence type="ECO:0000313" key="2">
    <source>
        <dbReference type="EMBL" id="ROV91934.1"/>
    </source>
</evidence>
<feature type="region of interest" description="Disordered" evidence="1">
    <location>
        <begin position="156"/>
        <end position="179"/>
    </location>
</feature>
<reference evidence="2 3" key="1">
    <citation type="submission" date="2015-09" db="EMBL/GenBank/DDBJ databases">
        <title>Host preference determinants of Valsa canker pathogens revealed by comparative genomics.</title>
        <authorList>
            <person name="Yin Z."/>
            <person name="Huang L."/>
        </authorList>
    </citation>
    <scope>NUCLEOTIDE SEQUENCE [LARGE SCALE GENOMIC DNA]</scope>
    <source>
        <strain evidence="2 3">YSFL</strain>
    </source>
</reference>
<keyword evidence="3" id="KW-1185">Reference proteome</keyword>
<proteinExistence type="predicted"/>
<feature type="region of interest" description="Disordered" evidence="1">
    <location>
        <begin position="310"/>
        <end position="368"/>
    </location>
</feature>
<comment type="caution">
    <text evidence="2">The sequence shown here is derived from an EMBL/GenBank/DDBJ whole genome shotgun (WGS) entry which is preliminary data.</text>
</comment>
<dbReference type="EMBL" id="LJZO01000040">
    <property type="protein sequence ID" value="ROV91934.1"/>
    <property type="molecule type" value="Genomic_DNA"/>
</dbReference>
<organism evidence="2 3">
    <name type="scientific">Cytospora chrysosperma</name>
    <name type="common">Cytospora canker fungus</name>
    <name type="synonym">Sphaeria chrysosperma</name>
    <dbReference type="NCBI Taxonomy" id="252740"/>
    <lineage>
        <taxon>Eukaryota</taxon>
        <taxon>Fungi</taxon>
        <taxon>Dikarya</taxon>
        <taxon>Ascomycota</taxon>
        <taxon>Pezizomycotina</taxon>
        <taxon>Sordariomycetes</taxon>
        <taxon>Sordariomycetidae</taxon>
        <taxon>Diaporthales</taxon>
        <taxon>Cytosporaceae</taxon>
        <taxon>Cytospora</taxon>
    </lineage>
</organism>
<protein>
    <submittedName>
        <fullName evidence="2">Uncharacterized protein</fullName>
    </submittedName>
</protein>